<organism evidence="1 2">
    <name type="scientific">Prunus armeniaca</name>
    <name type="common">Apricot</name>
    <name type="synonym">Armeniaca vulgaris</name>
    <dbReference type="NCBI Taxonomy" id="36596"/>
    <lineage>
        <taxon>Eukaryota</taxon>
        <taxon>Viridiplantae</taxon>
        <taxon>Streptophyta</taxon>
        <taxon>Embryophyta</taxon>
        <taxon>Tracheophyta</taxon>
        <taxon>Spermatophyta</taxon>
        <taxon>Magnoliopsida</taxon>
        <taxon>eudicotyledons</taxon>
        <taxon>Gunneridae</taxon>
        <taxon>Pentapetalae</taxon>
        <taxon>rosids</taxon>
        <taxon>fabids</taxon>
        <taxon>Rosales</taxon>
        <taxon>Rosaceae</taxon>
        <taxon>Amygdaloideae</taxon>
        <taxon>Amygdaleae</taxon>
        <taxon>Prunus</taxon>
    </lineage>
</organism>
<evidence type="ECO:0000313" key="1">
    <source>
        <dbReference type="EMBL" id="CAB4299204.1"/>
    </source>
</evidence>
<feature type="non-terminal residue" evidence="1">
    <location>
        <position position="1"/>
    </location>
</feature>
<gene>
    <name evidence="1" type="ORF">ORAREDHAP_LOCUS12879</name>
</gene>
<dbReference type="AlphaFoldDB" id="A0A6J5WIR5"/>
<accession>A0A6J5WIR5</accession>
<evidence type="ECO:0000313" key="2">
    <source>
        <dbReference type="Proteomes" id="UP000507245"/>
    </source>
</evidence>
<dbReference type="EMBL" id="CAEKKB010000002">
    <property type="protein sequence ID" value="CAB4299204.1"/>
    <property type="molecule type" value="Genomic_DNA"/>
</dbReference>
<proteinExistence type="predicted"/>
<protein>
    <submittedName>
        <fullName evidence="1">Uncharacterized protein</fullName>
    </submittedName>
</protein>
<name>A0A6J5WIR5_PRUAR</name>
<reference evidence="2" key="1">
    <citation type="journal article" date="2020" name="Genome Biol.">
        <title>Gamete binning: chromosome-level and haplotype-resolved genome assembly enabled by high-throughput single-cell sequencing of gamete genomes.</title>
        <authorList>
            <person name="Campoy J.A."/>
            <person name="Sun H."/>
            <person name="Goel M."/>
            <person name="Jiao W.-B."/>
            <person name="Folz-Donahue K."/>
            <person name="Wang N."/>
            <person name="Rubio M."/>
            <person name="Liu C."/>
            <person name="Kukat C."/>
            <person name="Ruiz D."/>
            <person name="Huettel B."/>
            <person name="Schneeberger K."/>
        </authorList>
    </citation>
    <scope>NUCLEOTIDE SEQUENCE [LARGE SCALE GENOMIC DNA]</scope>
    <source>
        <strain evidence="2">cv. Rojo Pasion</strain>
    </source>
</reference>
<keyword evidence="2" id="KW-1185">Reference proteome</keyword>
<sequence>AVKQWKQLKRLASRSLSVRGLDCTVGYGAFLLRIEIVLDSSIMEEKQSQRQLLLISILLQLL</sequence>
<dbReference type="Proteomes" id="UP000507245">
    <property type="component" value="Unassembled WGS sequence"/>
</dbReference>